<dbReference type="EMBL" id="SJPJ01000001">
    <property type="protein sequence ID" value="TWT79489.1"/>
    <property type="molecule type" value="Genomic_DNA"/>
</dbReference>
<proteinExistence type="predicted"/>
<evidence type="ECO:0000313" key="1">
    <source>
        <dbReference type="EMBL" id="TWT79489.1"/>
    </source>
</evidence>
<reference evidence="1 2" key="1">
    <citation type="submission" date="2019-02" db="EMBL/GenBank/DDBJ databases">
        <title>Deep-cultivation of Planctomycetes and their phenomic and genomic characterization uncovers novel biology.</title>
        <authorList>
            <person name="Wiegand S."/>
            <person name="Jogler M."/>
            <person name="Boedeker C."/>
            <person name="Pinto D."/>
            <person name="Vollmers J."/>
            <person name="Rivas-Marin E."/>
            <person name="Kohn T."/>
            <person name="Peeters S.H."/>
            <person name="Heuer A."/>
            <person name="Rast P."/>
            <person name="Oberbeckmann S."/>
            <person name="Bunk B."/>
            <person name="Jeske O."/>
            <person name="Meyerdierks A."/>
            <person name="Storesund J.E."/>
            <person name="Kallscheuer N."/>
            <person name="Luecker S."/>
            <person name="Lage O.M."/>
            <person name="Pohl T."/>
            <person name="Merkel B.J."/>
            <person name="Hornburger P."/>
            <person name="Mueller R.-W."/>
            <person name="Bruemmer F."/>
            <person name="Labrenz M."/>
            <person name="Spormann A.M."/>
            <person name="Op Den Camp H."/>
            <person name="Overmann J."/>
            <person name="Amann R."/>
            <person name="Jetten M.S.M."/>
            <person name="Mascher T."/>
            <person name="Medema M.H."/>
            <person name="Devos D.P."/>
            <person name="Kaster A.-K."/>
            <person name="Ovreas L."/>
            <person name="Rohde M."/>
            <person name="Galperin M.Y."/>
            <person name="Jogler C."/>
        </authorList>
    </citation>
    <scope>NUCLEOTIDE SEQUENCE [LARGE SCALE GENOMIC DNA]</scope>
    <source>
        <strain evidence="1 2">CA13</strain>
    </source>
</reference>
<protein>
    <submittedName>
        <fullName evidence="1">Uncharacterized protein</fullName>
    </submittedName>
</protein>
<organism evidence="1 2">
    <name type="scientific">Novipirellula herctigrandis</name>
    <dbReference type="NCBI Taxonomy" id="2527986"/>
    <lineage>
        <taxon>Bacteria</taxon>
        <taxon>Pseudomonadati</taxon>
        <taxon>Planctomycetota</taxon>
        <taxon>Planctomycetia</taxon>
        <taxon>Pirellulales</taxon>
        <taxon>Pirellulaceae</taxon>
        <taxon>Novipirellula</taxon>
    </lineage>
</organism>
<name>A0A5C5YWS0_9BACT</name>
<sequence>MLLLTATAAMLAAYAFPRLREWHETGAPYIVLIGDISPPSSAETQLAFRGRGKGEGEEKGKGVVSLNYPLPLFLTGQPQCVVSIGLSLGVLPGPCFVVGAADDGFEFSLVTNIADPPGRAAGFHDDEVDIVGLEQVIDVRDLGEDGFESVGLIFGIEEAGHRLELAEVERTDYHGTVPWFEVSTC</sequence>
<dbReference type="Proteomes" id="UP000315010">
    <property type="component" value="Unassembled WGS sequence"/>
</dbReference>
<comment type="caution">
    <text evidence="1">The sequence shown here is derived from an EMBL/GenBank/DDBJ whole genome shotgun (WGS) entry which is preliminary data.</text>
</comment>
<keyword evidence="2" id="KW-1185">Reference proteome</keyword>
<evidence type="ECO:0000313" key="2">
    <source>
        <dbReference type="Proteomes" id="UP000315010"/>
    </source>
</evidence>
<gene>
    <name evidence="1" type="ORF">CA13_08910</name>
</gene>
<dbReference type="AlphaFoldDB" id="A0A5C5YWS0"/>
<accession>A0A5C5YWS0</accession>